<keyword evidence="1" id="KW-0547">Nucleotide-binding</keyword>
<dbReference type="EMBL" id="CAJOBP010001226">
    <property type="protein sequence ID" value="CAF4265311.1"/>
    <property type="molecule type" value="Genomic_DNA"/>
</dbReference>
<evidence type="ECO:0000256" key="1">
    <source>
        <dbReference type="PROSITE-ProRule" id="PRU10141"/>
    </source>
</evidence>
<reference evidence="2" key="1">
    <citation type="submission" date="2021-02" db="EMBL/GenBank/DDBJ databases">
        <authorList>
            <person name="Nowell W R."/>
        </authorList>
    </citation>
    <scope>NUCLEOTIDE SEQUENCE</scope>
</reference>
<evidence type="ECO:0000313" key="7">
    <source>
        <dbReference type="Proteomes" id="UP000663873"/>
    </source>
</evidence>
<keyword evidence="1" id="KW-0067">ATP-binding</keyword>
<dbReference type="EMBL" id="CAJOBS010000185">
    <property type="protein sequence ID" value="CAF4517761.1"/>
    <property type="molecule type" value="Genomic_DNA"/>
</dbReference>
<dbReference type="Proteomes" id="UP000663865">
    <property type="component" value="Unassembled WGS sequence"/>
</dbReference>
<dbReference type="GO" id="GO:0005524">
    <property type="term" value="F:ATP binding"/>
    <property type="evidence" value="ECO:0007669"/>
    <property type="project" value="UniProtKB-UniRule"/>
</dbReference>
<feature type="non-terminal residue" evidence="2">
    <location>
        <position position="113"/>
    </location>
</feature>
<feature type="non-terminal residue" evidence="2">
    <location>
        <position position="1"/>
    </location>
</feature>
<evidence type="ECO:0000313" key="6">
    <source>
        <dbReference type="Proteomes" id="UP000663865"/>
    </source>
</evidence>
<comment type="caution">
    <text evidence="2">The sequence shown here is derived from an EMBL/GenBank/DDBJ whole genome shotgun (WGS) entry which is preliminary data.</text>
</comment>
<keyword evidence="7" id="KW-1185">Reference proteome</keyword>
<accession>A0A817UCZ7</accession>
<gene>
    <name evidence="2" type="ORF">KIK155_LOCUS916</name>
    <name evidence="5" type="ORF">TOA249_LOCUS4772</name>
    <name evidence="4" type="ORF">TSG867_LOCUS5714</name>
    <name evidence="3" type="ORF">UJA718_LOCUS10425</name>
</gene>
<dbReference type="Gene3D" id="3.30.200.20">
    <property type="entry name" value="Phosphorylase Kinase, domain 1"/>
    <property type="match status" value="1"/>
</dbReference>
<dbReference type="AlphaFoldDB" id="A0A817UCZ7"/>
<proteinExistence type="predicted"/>
<dbReference type="EMBL" id="CAJOBQ010000203">
    <property type="protein sequence ID" value="CAF4292414.1"/>
    <property type="molecule type" value="Genomic_DNA"/>
</dbReference>
<name>A0A817UCZ7_9BILA</name>
<evidence type="ECO:0000313" key="5">
    <source>
        <dbReference type="EMBL" id="CAF4517761.1"/>
    </source>
</evidence>
<evidence type="ECO:0000313" key="3">
    <source>
        <dbReference type="EMBL" id="CAF4265311.1"/>
    </source>
</evidence>
<feature type="binding site" evidence="1">
    <location>
        <position position="103"/>
    </location>
    <ligand>
        <name>ATP</name>
        <dbReference type="ChEBI" id="CHEBI:30616"/>
    </ligand>
</feature>
<dbReference type="Proteomes" id="UP000663838">
    <property type="component" value="Unassembled WGS sequence"/>
</dbReference>
<dbReference type="Proteomes" id="UP000663873">
    <property type="component" value="Unassembled WGS sequence"/>
</dbReference>
<dbReference type="Proteomes" id="UP000663862">
    <property type="component" value="Unassembled WGS sequence"/>
</dbReference>
<protein>
    <submittedName>
        <fullName evidence="2">Uncharacterized protein</fullName>
    </submittedName>
</protein>
<evidence type="ECO:0000313" key="2">
    <source>
        <dbReference type="EMBL" id="CAF3325153.1"/>
    </source>
</evidence>
<sequence length="113" mass="13310">MGLRDFFRKYKNRNEIPSCSTINKKSQIPQQQQTPKSRYIKSIDLNSRVPENISEKYRQFPFPTRRNAITDEYEVSEESLGIGINGKVLTCWQRVTKRKCALKIIKDSDKARR</sequence>
<organism evidence="2 6">
    <name type="scientific">Rotaria socialis</name>
    <dbReference type="NCBI Taxonomy" id="392032"/>
    <lineage>
        <taxon>Eukaryota</taxon>
        <taxon>Metazoa</taxon>
        <taxon>Spiralia</taxon>
        <taxon>Gnathifera</taxon>
        <taxon>Rotifera</taxon>
        <taxon>Eurotatoria</taxon>
        <taxon>Bdelloidea</taxon>
        <taxon>Philodinida</taxon>
        <taxon>Philodinidae</taxon>
        <taxon>Rotaria</taxon>
    </lineage>
</organism>
<dbReference type="EMBL" id="CAJNYV010000025">
    <property type="protein sequence ID" value="CAF3325153.1"/>
    <property type="molecule type" value="Genomic_DNA"/>
</dbReference>
<evidence type="ECO:0000313" key="4">
    <source>
        <dbReference type="EMBL" id="CAF4292414.1"/>
    </source>
</evidence>
<dbReference type="PROSITE" id="PS00107">
    <property type="entry name" value="PROTEIN_KINASE_ATP"/>
    <property type="match status" value="1"/>
</dbReference>
<dbReference type="InterPro" id="IPR017441">
    <property type="entry name" value="Protein_kinase_ATP_BS"/>
</dbReference>